<evidence type="ECO:0000256" key="8">
    <source>
        <dbReference type="PIRSR" id="PIRSR600888-1"/>
    </source>
</evidence>
<dbReference type="GO" id="GO:0019305">
    <property type="term" value="P:dTDP-rhamnose biosynthetic process"/>
    <property type="evidence" value="ECO:0007669"/>
    <property type="project" value="TreeGrafter"/>
</dbReference>
<dbReference type="AlphaFoldDB" id="A0A6B9FDY8"/>
<feature type="active site" description="Proton donor" evidence="8">
    <location>
        <position position="132"/>
    </location>
</feature>
<dbReference type="Proteomes" id="UP000012488">
    <property type="component" value="Chromosome"/>
</dbReference>
<proteinExistence type="predicted"/>
<dbReference type="PANTHER" id="PTHR21047:SF2">
    <property type="entry name" value="THYMIDINE DIPHOSPHO-4-KETO-RHAMNOSE 3,5-EPIMERASE"/>
    <property type="match status" value="1"/>
</dbReference>
<dbReference type="CDD" id="cd00438">
    <property type="entry name" value="cupin_RmlC"/>
    <property type="match status" value="1"/>
</dbReference>
<evidence type="ECO:0000256" key="2">
    <source>
        <dbReference type="ARBA" id="ARBA00001997"/>
    </source>
</evidence>
<dbReference type="InterPro" id="IPR014710">
    <property type="entry name" value="RmlC-like_jellyroll"/>
</dbReference>
<dbReference type="RefSeq" id="WP_010686735.1">
    <property type="nucleotide sequence ID" value="NZ_CP043538.1"/>
</dbReference>
<evidence type="ECO:0000256" key="1">
    <source>
        <dbReference type="ARBA" id="ARBA00001298"/>
    </source>
</evidence>
<dbReference type="GO" id="GO:0000271">
    <property type="term" value="P:polysaccharide biosynthetic process"/>
    <property type="evidence" value="ECO:0007669"/>
    <property type="project" value="TreeGrafter"/>
</dbReference>
<evidence type="ECO:0000256" key="3">
    <source>
        <dbReference type="ARBA" id="ARBA00012098"/>
    </source>
</evidence>
<evidence type="ECO:0000313" key="11">
    <source>
        <dbReference type="Proteomes" id="UP000012488"/>
    </source>
</evidence>
<reference evidence="10 11" key="2">
    <citation type="journal article" date="2013" name="Genome Announc.">
        <title>Draft Genome Sequence of Methylobacterium mesophilicum Strain SR1.6/6, Isolated from Citrus sinensis.</title>
        <authorList>
            <person name="Marinho Almeida D."/>
            <person name="Dini-Andreote F."/>
            <person name="Camargo Neves A.A."/>
            <person name="Juca Ramos R.T."/>
            <person name="Andreote F.D."/>
            <person name="Carneiro A.R."/>
            <person name="Oliveira de Souza Lima A."/>
            <person name="Caracciolo Gomes de Sa P.H."/>
            <person name="Ribeiro Barbosa M.S."/>
            <person name="Araujo W.L."/>
            <person name="Silva A."/>
        </authorList>
    </citation>
    <scope>NUCLEOTIDE SEQUENCE [LARGE SCALE GENOMIC DNA]</scope>
    <source>
        <strain evidence="10 11">SR1.6/6</strain>
    </source>
</reference>
<dbReference type="Pfam" id="PF00908">
    <property type="entry name" value="dTDP_sugar_isom"/>
    <property type="match status" value="1"/>
</dbReference>
<dbReference type="Gene3D" id="2.60.120.10">
    <property type="entry name" value="Jelly Rolls"/>
    <property type="match status" value="1"/>
</dbReference>
<dbReference type="EC" id="5.1.3.13" evidence="3"/>
<evidence type="ECO:0000256" key="7">
    <source>
        <dbReference type="ARBA" id="ARBA00033311"/>
    </source>
</evidence>
<dbReference type="SUPFAM" id="SSF51182">
    <property type="entry name" value="RmlC-like cupins"/>
    <property type="match status" value="1"/>
</dbReference>
<dbReference type="OrthoDB" id="9800680at2"/>
<feature type="active site" description="Proton acceptor" evidence="8">
    <location>
        <position position="62"/>
    </location>
</feature>
<dbReference type="GO" id="GO:0005829">
    <property type="term" value="C:cytosol"/>
    <property type="evidence" value="ECO:0007669"/>
    <property type="project" value="TreeGrafter"/>
</dbReference>
<feature type="site" description="Participates in a stacking interaction with the thymidine ring of dTDP-4-oxo-6-deoxyglucose" evidence="9">
    <location>
        <position position="138"/>
    </location>
</feature>
<protein>
    <recommendedName>
        <fullName evidence="4">dTDP-4-dehydrorhamnose 3,5-epimerase</fullName>
        <ecNumber evidence="3">5.1.3.13</ecNumber>
    </recommendedName>
    <alternativeName>
        <fullName evidence="6">Thymidine diphospho-4-keto-rhamnose 3,5-epimerase</fullName>
    </alternativeName>
    <alternativeName>
        <fullName evidence="5">dTDP-4-keto-6-deoxyglucose 3,5-epimerase</fullName>
    </alternativeName>
    <alternativeName>
        <fullName evidence="7">dTDP-6-deoxy-D-xylo-4-hexulose 3,5-epimerase</fullName>
    </alternativeName>
</protein>
<dbReference type="KEGG" id="mmes:MMSR116_01435"/>
<dbReference type="GO" id="GO:0008830">
    <property type="term" value="F:dTDP-4-dehydrorhamnose 3,5-epimerase activity"/>
    <property type="evidence" value="ECO:0007669"/>
    <property type="project" value="UniProtKB-EC"/>
</dbReference>
<dbReference type="InterPro" id="IPR011051">
    <property type="entry name" value="RmlC_Cupin_sf"/>
</dbReference>
<evidence type="ECO:0000256" key="5">
    <source>
        <dbReference type="ARBA" id="ARBA00029758"/>
    </source>
</evidence>
<comment type="catalytic activity">
    <reaction evidence="1">
        <text>dTDP-4-dehydro-6-deoxy-alpha-D-glucose = dTDP-4-dehydro-beta-L-rhamnose</text>
        <dbReference type="Rhea" id="RHEA:16969"/>
        <dbReference type="ChEBI" id="CHEBI:57649"/>
        <dbReference type="ChEBI" id="CHEBI:62830"/>
        <dbReference type="EC" id="5.1.3.13"/>
    </reaction>
</comment>
<dbReference type="EMBL" id="CP043538">
    <property type="protein sequence ID" value="QGY00719.1"/>
    <property type="molecule type" value="Genomic_DNA"/>
</dbReference>
<organism evidence="10 11">
    <name type="scientific">Methylobacterium mesophilicum SR1.6/6</name>
    <dbReference type="NCBI Taxonomy" id="908290"/>
    <lineage>
        <taxon>Bacteria</taxon>
        <taxon>Pseudomonadati</taxon>
        <taxon>Pseudomonadota</taxon>
        <taxon>Alphaproteobacteria</taxon>
        <taxon>Hyphomicrobiales</taxon>
        <taxon>Methylobacteriaceae</taxon>
        <taxon>Methylobacterium</taxon>
    </lineage>
</organism>
<comment type="function">
    <text evidence="2">Catalyzes the epimerization of the C3' and C5'positions of dTDP-6-deoxy-D-xylo-4-hexulose, forming dTDP-6-deoxy-L-lyxo-4-hexulose.</text>
</comment>
<name>A0A6B9FDY8_9HYPH</name>
<gene>
    <name evidence="10" type="ORF">MMSR116_01435</name>
</gene>
<evidence type="ECO:0000313" key="10">
    <source>
        <dbReference type="EMBL" id="QGY00719.1"/>
    </source>
</evidence>
<evidence type="ECO:0000256" key="4">
    <source>
        <dbReference type="ARBA" id="ARBA00019595"/>
    </source>
</evidence>
<accession>A0A6B9FDY8</accession>
<evidence type="ECO:0000256" key="6">
    <source>
        <dbReference type="ARBA" id="ARBA00031424"/>
    </source>
</evidence>
<reference evidence="10 11" key="1">
    <citation type="journal article" date="2012" name="Genet. Mol. Biol.">
        <title>Analysis of 16S rRNA and mxaF genes revealing insights into Methylobacterium niche-specific plant association.</title>
        <authorList>
            <person name="Dourado M.N."/>
            <person name="Andreote F.D."/>
            <person name="Dini-Andreote F."/>
            <person name="Conti R."/>
            <person name="Araujo J.M."/>
            <person name="Araujo W.L."/>
        </authorList>
    </citation>
    <scope>NUCLEOTIDE SEQUENCE [LARGE SCALE GENOMIC DNA]</scope>
    <source>
        <strain evidence="10 11">SR1.6/6</strain>
    </source>
</reference>
<sequence length="176" mass="19727">MRIIPTEIAGVMRIELEPIADDRGLFARTFCAEAFAAHGLATHFPHMNLSWNRRARTLRGLHVQAAPRAEAKLIRATRGRAYDVAVDLRPDSPSFRRWTAVELDADRRNAVYIPEGCAHGFLTLGDDCELLYLMSEVYDAGLARVARWNDPAFGIRWPATPDVIAPRDAEAPDFLD</sequence>
<dbReference type="InterPro" id="IPR000888">
    <property type="entry name" value="RmlC-like"/>
</dbReference>
<dbReference type="PANTHER" id="PTHR21047">
    <property type="entry name" value="DTDP-6-DEOXY-D-GLUCOSE-3,5 EPIMERASE"/>
    <property type="match status" value="1"/>
</dbReference>
<evidence type="ECO:0000256" key="9">
    <source>
        <dbReference type="PIRSR" id="PIRSR600888-3"/>
    </source>
</evidence>